<keyword evidence="1" id="KW-1133">Transmembrane helix</keyword>
<name>A0AAE1HQJ2_9NEOP</name>
<proteinExistence type="predicted"/>
<accession>A0AAE1HQJ2</accession>
<evidence type="ECO:0000313" key="3">
    <source>
        <dbReference type="EMBL" id="KAK3925529.1"/>
    </source>
</evidence>
<feature type="transmembrane region" description="Helical" evidence="1">
    <location>
        <begin position="21"/>
        <end position="51"/>
    </location>
</feature>
<protein>
    <submittedName>
        <fullName evidence="3">E3 ubiquitin-protein ligase ORTHRUS 3</fullName>
    </submittedName>
</protein>
<keyword evidence="1" id="KW-0812">Transmembrane</keyword>
<evidence type="ECO:0000256" key="1">
    <source>
        <dbReference type="SAM" id="Phobius"/>
    </source>
</evidence>
<keyword evidence="1" id="KW-0472">Membrane</keyword>
<reference evidence="3" key="2">
    <citation type="journal article" date="2023" name="BMC Genomics">
        <title>Pest status, molecular evolution, and epigenetic factors derived from the genome assembly of Frankliniella fusca, a thysanopteran phytovirus vector.</title>
        <authorList>
            <person name="Catto M.A."/>
            <person name="Labadie P.E."/>
            <person name="Jacobson A.L."/>
            <person name="Kennedy G.G."/>
            <person name="Srinivasan R."/>
            <person name="Hunt B.G."/>
        </authorList>
    </citation>
    <scope>NUCLEOTIDE SEQUENCE</scope>
    <source>
        <strain evidence="3">PL_HMW_Pooled</strain>
    </source>
</reference>
<evidence type="ECO:0000313" key="2">
    <source>
        <dbReference type="EMBL" id="KAK3920961.1"/>
    </source>
</evidence>
<keyword evidence="4" id="KW-1185">Reference proteome</keyword>
<evidence type="ECO:0000313" key="4">
    <source>
        <dbReference type="Proteomes" id="UP001219518"/>
    </source>
</evidence>
<comment type="caution">
    <text evidence="3">The sequence shown here is derived from an EMBL/GenBank/DDBJ whole genome shotgun (WGS) entry which is preliminary data.</text>
</comment>
<dbReference type="EMBL" id="JAHWGI010001029">
    <property type="protein sequence ID" value="KAK3920961.1"/>
    <property type="molecule type" value="Genomic_DNA"/>
</dbReference>
<reference evidence="3" key="1">
    <citation type="submission" date="2021-07" db="EMBL/GenBank/DDBJ databases">
        <authorList>
            <person name="Catto M.A."/>
            <person name="Jacobson A."/>
            <person name="Kennedy G."/>
            <person name="Labadie P."/>
            <person name="Hunt B.G."/>
            <person name="Srinivasan R."/>
        </authorList>
    </citation>
    <scope>NUCLEOTIDE SEQUENCE</scope>
    <source>
        <strain evidence="3">PL_HMW_Pooled</strain>
        <tissue evidence="3">Head</tissue>
    </source>
</reference>
<dbReference type="AlphaFoldDB" id="A0AAE1HQJ2"/>
<sequence>MEDGAKRRGEKRRRPHTTIRYVLTSLQFSMKCLLIPVRLLCEIVLYVLWYLRSNQCNVYVRLRCFALNIS</sequence>
<gene>
    <name evidence="2" type="ORF">KUF71_010176</name>
    <name evidence="3" type="ORF">KUF71_013778</name>
</gene>
<dbReference type="EMBL" id="JAHWGI010001231">
    <property type="protein sequence ID" value="KAK3925529.1"/>
    <property type="molecule type" value="Genomic_DNA"/>
</dbReference>
<organism evidence="3 4">
    <name type="scientific">Frankliniella fusca</name>
    <dbReference type="NCBI Taxonomy" id="407009"/>
    <lineage>
        <taxon>Eukaryota</taxon>
        <taxon>Metazoa</taxon>
        <taxon>Ecdysozoa</taxon>
        <taxon>Arthropoda</taxon>
        <taxon>Hexapoda</taxon>
        <taxon>Insecta</taxon>
        <taxon>Pterygota</taxon>
        <taxon>Neoptera</taxon>
        <taxon>Paraneoptera</taxon>
        <taxon>Thysanoptera</taxon>
        <taxon>Terebrantia</taxon>
        <taxon>Thripoidea</taxon>
        <taxon>Thripidae</taxon>
        <taxon>Frankliniella</taxon>
    </lineage>
</organism>
<dbReference type="Proteomes" id="UP001219518">
    <property type="component" value="Unassembled WGS sequence"/>
</dbReference>